<organism evidence="2 3">
    <name type="scientific">Staphylococcus phage phiSA_BS1</name>
    <dbReference type="NCBI Taxonomy" id="2126734"/>
    <lineage>
        <taxon>Viruses</taxon>
        <taxon>Duplodnaviria</taxon>
        <taxon>Heunggongvirae</taxon>
        <taxon>Uroviricota</taxon>
        <taxon>Caudoviricetes</taxon>
        <taxon>Herelleviridae</taxon>
        <taxon>Twortvirinae</taxon>
        <taxon>Baoshanvirus</taxon>
        <taxon>Baoshanvirus BS1</taxon>
    </lineage>
</organism>
<protein>
    <recommendedName>
        <fullName evidence="4">Tail assembly chaperone</fullName>
    </recommendedName>
</protein>
<evidence type="ECO:0008006" key="4">
    <source>
        <dbReference type="Google" id="ProtNLM"/>
    </source>
</evidence>
<dbReference type="RefSeq" id="YP_009799519.1">
    <property type="nucleotide sequence ID" value="NC_047945.1"/>
</dbReference>
<dbReference type="KEGG" id="vg:54990008"/>
<dbReference type="Proteomes" id="UP000241797">
    <property type="component" value="Segment"/>
</dbReference>
<evidence type="ECO:0000313" key="2">
    <source>
        <dbReference type="EMBL" id="AVP40285.1"/>
    </source>
</evidence>
<evidence type="ECO:0000313" key="3">
    <source>
        <dbReference type="Proteomes" id="UP000241797"/>
    </source>
</evidence>
<keyword evidence="3" id="KW-1185">Reference proteome</keyword>
<dbReference type="EMBL" id="MH078572">
    <property type="protein sequence ID" value="AVP40285.1"/>
    <property type="molecule type" value="Genomic_DNA"/>
</dbReference>
<accession>A0A2P1MXJ5</accession>
<feature type="region of interest" description="Disordered" evidence="1">
    <location>
        <begin position="1"/>
        <end position="57"/>
    </location>
</feature>
<sequence length="183" mass="21818">MAEETKKDLSELTEEEIDELKYKKDTKETEDKKEDSKEDSKEEDSKEEKQKPVSEMTKEEIEELKYKQEQEKQKVLDKVIRGYNDSFIKHYDFRELGLTFTIKLHLPNMIEQGQINALRSKYLGGTDVDQPAYIYYAFEMLATIQVVGDDVPKYFKNEEDVYNPAPLIQMYNDWMDFQSTFRY</sequence>
<evidence type="ECO:0000256" key="1">
    <source>
        <dbReference type="SAM" id="MobiDB-lite"/>
    </source>
</evidence>
<dbReference type="GeneID" id="54990008"/>
<proteinExistence type="predicted"/>
<name>A0A2P1MXJ5_9CAUD</name>
<reference evidence="2 3" key="1">
    <citation type="submission" date="2018-03" db="EMBL/GenBank/DDBJ databases">
        <title>Isolation, the biological characteristics and genomics of two new strains of lysate Staphylococcus aureus phage.</title>
        <authorList>
            <person name="Jin X."/>
            <person name="Zhang C."/>
        </authorList>
    </citation>
    <scope>NUCLEOTIDE SEQUENCE [LARGE SCALE GENOMIC DNA]</scope>
</reference>
<feature type="compositionally biased region" description="Basic and acidic residues" evidence="1">
    <location>
        <begin position="19"/>
        <end position="57"/>
    </location>
</feature>
<feature type="compositionally biased region" description="Basic and acidic residues" evidence="1">
    <location>
        <begin position="1"/>
        <end position="10"/>
    </location>
</feature>